<comment type="caution">
    <text evidence="1">The sequence shown here is derived from an EMBL/GenBank/DDBJ whole genome shotgun (WGS) entry which is preliminary data.</text>
</comment>
<protein>
    <submittedName>
        <fullName evidence="1">Uncharacterized protein</fullName>
    </submittedName>
</protein>
<accession>A0ABT8R1D9</accession>
<dbReference type="RefSeq" id="WP_302036529.1">
    <property type="nucleotide sequence ID" value="NZ_JAUKPO010000002.1"/>
</dbReference>
<name>A0ABT8R1D9_9BACT</name>
<dbReference type="EMBL" id="JAUKPO010000002">
    <property type="protein sequence ID" value="MDO1445729.1"/>
    <property type="molecule type" value="Genomic_DNA"/>
</dbReference>
<evidence type="ECO:0000313" key="2">
    <source>
        <dbReference type="Proteomes" id="UP001168528"/>
    </source>
</evidence>
<dbReference type="Proteomes" id="UP001168528">
    <property type="component" value="Unassembled WGS sequence"/>
</dbReference>
<evidence type="ECO:0000313" key="1">
    <source>
        <dbReference type="EMBL" id="MDO1445729.1"/>
    </source>
</evidence>
<keyword evidence="2" id="KW-1185">Reference proteome</keyword>
<sequence>MKTEVLFEEANFEIGYNSETKVLHVSWKGEQNVHSMKRGCEKIVEFMKARDCIKVVNDNTHTNRPWESVDEFVAVHI</sequence>
<organism evidence="1 2">
    <name type="scientific">Rhodocytophaga aerolata</name>
    <dbReference type="NCBI Taxonomy" id="455078"/>
    <lineage>
        <taxon>Bacteria</taxon>
        <taxon>Pseudomonadati</taxon>
        <taxon>Bacteroidota</taxon>
        <taxon>Cytophagia</taxon>
        <taxon>Cytophagales</taxon>
        <taxon>Rhodocytophagaceae</taxon>
        <taxon>Rhodocytophaga</taxon>
    </lineage>
</organism>
<reference evidence="1" key="1">
    <citation type="submission" date="2023-07" db="EMBL/GenBank/DDBJ databases">
        <title>The genome sequence of Rhodocytophaga aerolata KACC 12507.</title>
        <authorList>
            <person name="Zhang X."/>
        </authorList>
    </citation>
    <scope>NUCLEOTIDE SEQUENCE</scope>
    <source>
        <strain evidence="1">KACC 12507</strain>
    </source>
</reference>
<proteinExistence type="predicted"/>
<gene>
    <name evidence="1" type="ORF">Q0590_05680</name>
</gene>